<evidence type="ECO:0000313" key="3">
    <source>
        <dbReference type="EMBL" id="CVK15337.1"/>
    </source>
</evidence>
<protein>
    <submittedName>
        <fullName evidence="3">Prephenate dehydrogenase</fullName>
    </submittedName>
</protein>
<reference evidence="3 4" key="1">
    <citation type="submission" date="2016-01" db="EMBL/GenBank/DDBJ databases">
        <authorList>
            <person name="McClelland M."/>
            <person name="Jain A."/>
            <person name="Saraogi P."/>
            <person name="Mendelson R."/>
            <person name="Westerman R."/>
            <person name="SanMiguel P."/>
            <person name="Csonka L."/>
        </authorList>
    </citation>
    <scope>NUCLEOTIDE SEQUENCE [LARGE SCALE GENOMIC DNA]</scope>
    <source>
        <strain evidence="3 4">R-53146</strain>
    </source>
</reference>
<dbReference type="NCBIfam" id="NF006307">
    <property type="entry name" value="PRK08507.1"/>
    <property type="match status" value="1"/>
</dbReference>
<dbReference type="Pfam" id="PF20463">
    <property type="entry name" value="PDH_C"/>
    <property type="match status" value="1"/>
</dbReference>
<dbReference type="Proteomes" id="UP000182761">
    <property type="component" value="Unassembled WGS sequence"/>
</dbReference>
<evidence type="ECO:0000259" key="2">
    <source>
        <dbReference type="PROSITE" id="PS51176"/>
    </source>
</evidence>
<accession>A0A0X3AMI0</accession>
<dbReference type="Gene3D" id="1.10.3660.10">
    <property type="entry name" value="6-phosphogluconate dehydrogenase C-terminal like domain"/>
    <property type="match status" value="1"/>
</dbReference>
<dbReference type="GO" id="GO:0004665">
    <property type="term" value="F:prephenate dehydrogenase (NADP+) activity"/>
    <property type="evidence" value="ECO:0007669"/>
    <property type="project" value="InterPro"/>
</dbReference>
<dbReference type="GO" id="GO:0070403">
    <property type="term" value="F:NAD+ binding"/>
    <property type="evidence" value="ECO:0007669"/>
    <property type="project" value="InterPro"/>
</dbReference>
<feature type="domain" description="Prephenate/arogenate dehydrogenase" evidence="2">
    <location>
        <begin position="3"/>
        <end position="284"/>
    </location>
</feature>
<dbReference type="InterPro" id="IPR008927">
    <property type="entry name" value="6-PGluconate_DH-like_C_sf"/>
</dbReference>
<dbReference type="RefSeq" id="WP_055424566.1">
    <property type="nucleotide sequence ID" value="NZ_FCOR01000001.1"/>
</dbReference>
<dbReference type="SUPFAM" id="SSF51735">
    <property type="entry name" value="NAD(P)-binding Rossmann-fold domains"/>
    <property type="match status" value="1"/>
</dbReference>
<dbReference type="FunFam" id="3.40.50.720:FF:000208">
    <property type="entry name" value="Prephenate dehydrogenase"/>
    <property type="match status" value="1"/>
</dbReference>
<dbReference type="InterPro" id="IPR046826">
    <property type="entry name" value="PDH_N"/>
</dbReference>
<dbReference type="InterPro" id="IPR003099">
    <property type="entry name" value="Prephen_DH"/>
</dbReference>
<dbReference type="STRING" id="1586267.GCA_001418685_00151"/>
<gene>
    <name evidence="3" type="ORF">Ga0061079_101150</name>
</gene>
<dbReference type="AlphaFoldDB" id="A0A0X3AMI0"/>
<dbReference type="PROSITE" id="PS51176">
    <property type="entry name" value="PDH_ADH"/>
    <property type="match status" value="1"/>
</dbReference>
<evidence type="ECO:0000256" key="1">
    <source>
        <dbReference type="ARBA" id="ARBA00023002"/>
    </source>
</evidence>
<name>A0A0X3AMI0_9FLAO</name>
<dbReference type="PANTHER" id="PTHR21363">
    <property type="entry name" value="PREPHENATE DEHYDROGENASE"/>
    <property type="match status" value="1"/>
</dbReference>
<proteinExistence type="predicted"/>
<dbReference type="GO" id="GO:0006571">
    <property type="term" value="P:tyrosine biosynthetic process"/>
    <property type="evidence" value="ECO:0007669"/>
    <property type="project" value="InterPro"/>
</dbReference>
<dbReference type="OrthoDB" id="9802008at2"/>
<dbReference type="InterPro" id="IPR050812">
    <property type="entry name" value="Preph/Arog_dehydrog"/>
</dbReference>
<dbReference type="GO" id="GO:0008977">
    <property type="term" value="F:prephenate dehydrogenase (NAD+) activity"/>
    <property type="evidence" value="ECO:0007669"/>
    <property type="project" value="InterPro"/>
</dbReference>
<dbReference type="EMBL" id="FCOR01000001">
    <property type="protein sequence ID" value="CVK15337.1"/>
    <property type="molecule type" value="Genomic_DNA"/>
</dbReference>
<dbReference type="Pfam" id="PF02153">
    <property type="entry name" value="PDH_N"/>
    <property type="match status" value="1"/>
</dbReference>
<dbReference type="SUPFAM" id="SSF48179">
    <property type="entry name" value="6-phosphogluconate dehydrogenase C-terminal domain-like"/>
    <property type="match status" value="1"/>
</dbReference>
<sequence length="284" mass="31396">MSKTISVIGLGLIGGSMALDLKKSGFASKIIGVDKSKFHEKQAMELSIVNTIMPIEEAIRASDLTILSTPVDASMKLLPHILDILPSNSVLMDVGSTKSSLIEKVKDHPNRKFYVPSHPMAGTEYSGPSAAFHGLFKDRAAIICNSEDSFPKAVHLVSEVYDHLGSRLILMDAEAHDEHVGYVSHLSHAISYALAVSVLEKEKDDAAIFNLASGGFASTVRLAKSSVDMWLPIFEQNSKYILPILDTYLDKLTEFKSYLERGEMEHLYEFIKEANRINDKLEKK</sequence>
<dbReference type="Gene3D" id="3.40.50.720">
    <property type="entry name" value="NAD(P)-binding Rossmann-like Domain"/>
    <property type="match status" value="1"/>
</dbReference>
<dbReference type="InterPro" id="IPR036291">
    <property type="entry name" value="NAD(P)-bd_dom_sf"/>
</dbReference>
<evidence type="ECO:0000313" key="4">
    <source>
        <dbReference type="Proteomes" id="UP000182761"/>
    </source>
</evidence>
<organism evidence="3 4">
    <name type="scientific">Apibacter mensalis</name>
    <dbReference type="NCBI Taxonomy" id="1586267"/>
    <lineage>
        <taxon>Bacteria</taxon>
        <taxon>Pseudomonadati</taxon>
        <taxon>Bacteroidota</taxon>
        <taxon>Flavobacteriia</taxon>
        <taxon>Flavobacteriales</taxon>
        <taxon>Weeksellaceae</taxon>
        <taxon>Apibacter</taxon>
    </lineage>
</organism>
<dbReference type="PANTHER" id="PTHR21363:SF0">
    <property type="entry name" value="PREPHENATE DEHYDROGENASE [NADP(+)]"/>
    <property type="match status" value="1"/>
</dbReference>
<dbReference type="InterPro" id="IPR046825">
    <property type="entry name" value="PDH_C"/>
</dbReference>
<keyword evidence="4" id="KW-1185">Reference proteome</keyword>
<keyword evidence="1" id="KW-0560">Oxidoreductase</keyword>